<gene>
    <name evidence="2" type="ORF">L345_14266</name>
</gene>
<organism evidence="2 3">
    <name type="scientific">Ophiophagus hannah</name>
    <name type="common">King cobra</name>
    <name type="synonym">Naja hannah</name>
    <dbReference type="NCBI Taxonomy" id="8665"/>
    <lineage>
        <taxon>Eukaryota</taxon>
        <taxon>Metazoa</taxon>
        <taxon>Chordata</taxon>
        <taxon>Craniata</taxon>
        <taxon>Vertebrata</taxon>
        <taxon>Euteleostomi</taxon>
        <taxon>Lepidosauria</taxon>
        <taxon>Squamata</taxon>
        <taxon>Bifurcata</taxon>
        <taxon>Unidentata</taxon>
        <taxon>Episquamata</taxon>
        <taxon>Toxicofera</taxon>
        <taxon>Serpentes</taxon>
        <taxon>Colubroidea</taxon>
        <taxon>Elapidae</taxon>
        <taxon>Elapinae</taxon>
        <taxon>Ophiophagus</taxon>
    </lineage>
</organism>
<protein>
    <submittedName>
        <fullName evidence="2">Uncharacterized protein</fullName>
    </submittedName>
</protein>
<sequence>MQMKVMVKGAFDLLQFVQVLLQVSFHGTAAEVDPEDATGKTVFVTSANQISRITSLLQQFH</sequence>
<feature type="signal peptide" evidence="1">
    <location>
        <begin position="1"/>
        <end position="30"/>
    </location>
</feature>
<feature type="chain" id="PRO_5004770845" evidence="1">
    <location>
        <begin position="31"/>
        <end position="61"/>
    </location>
</feature>
<accession>V8NEL9</accession>
<proteinExistence type="predicted"/>
<dbReference type="Proteomes" id="UP000018936">
    <property type="component" value="Unassembled WGS sequence"/>
</dbReference>
<keyword evidence="3" id="KW-1185">Reference proteome</keyword>
<feature type="non-terminal residue" evidence="2">
    <location>
        <position position="1"/>
    </location>
</feature>
<dbReference type="EMBL" id="AZIM01005045">
    <property type="protein sequence ID" value="ETE59997.1"/>
    <property type="molecule type" value="Genomic_DNA"/>
</dbReference>
<keyword evidence="1" id="KW-0732">Signal</keyword>
<evidence type="ECO:0000256" key="1">
    <source>
        <dbReference type="SAM" id="SignalP"/>
    </source>
</evidence>
<name>V8NEL9_OPHHA</name>
<comment type="caution">
    <text evidence="2">The sequence shown here is derived from an EMBL/GenBank/DDBJ whole genome shotgun (WGS) entry which is preliminary data.</text>
</comment>
<evidence type="ECO:0000313" key="3">
    <source>
        <dbReference type="Proteomes" id="UP000018936"/>
    </source>
</evidence>
<reference evidence="2 3" key="1">
    <citation type="journal article" date="2013" name="Proc. Natl. Acad. Sci. U.S.A.">
        <title>The king cobra genome reveals dynamic gene evolution and adaptation in the snake venom system.</title>
        <authorList>
            <person name="Vonk F.J."/>
            <person name="Casewell N.R."/>
            <person name="Henkel C.V."/>
            <person name="Heimberg A.M."/>
            <person name="Jansen H.J."/>
            <person name="McCleary R.J."/>
            <person name="Kerkkamp H.M."/>
            <person name="Vos R.A."/>
            <person name="Guerreiro I."/>
            <person name="Calvete J.J."/>
            <person name="Wuster W."/>
            <person name="Woods A.E."/>
            <person name="Logan J.M."/>
            <person name="Harrison R.A."/>
            <person name="Castoe T.A."/>
            <person name="de Koning A.P."/>
            <person name="Pollock D.D."/>
            <person name="Yandell M."/>
            <person name="Calderon D."/>
            <person name="Renjifo C."/>
            <person name="Currier R.B."/>
            <person name="Salgado D."/>
            <person name="Pla D."/>
            <person name="Sanz L."/>
            <person name="Hyder A.S."/>
            <person name="Ribeiro J.M."/>
            <person name="Arntzen J.W."/>
            <person name="van den Thillart G.E."/>
            <person name="Boetzer M."/>
            <person name="Pirovano W."/>
            <person name="Dirks R.P."/>
            <person name="Spaink H.P."/>
            <person name="Duboule D."/>
            <person name="McGlinn E."/>
            <person name="Kini R.M."/>
            <person name="Richardson M.K."/>
        </authorList>
    </citation>
    <scope>NUCLEOTIDE SEQUENCE</scope>
    <source>
        <tissue evidence="2">Blood</tissue>
    </source>
</reference>
<dbReference type="AlphaFoldDB" id="V8NEL9"/>
<evidence type="ECO:0000313" key="2">
    <source>
        <dbReference type="EMBL" id="ETE59997.1"/>
    </source>
</evidence>